<keyword evidence="1" id="KW-0812">Transmembrane</keyword>
<name>A0ABV0BNW3_9SPHI</name>
<protein>
    <submittedName>
        <fullName evidence="2">Uncharacterized protein</fullName>
    </submittedName>
</protein>
<accession>A0ABV0BNW3</accession>
<comment type="caution">
    <text evidence="2">The sequence shown here is derived from an EMBL/GenBank/DDBJ whole genome shotgun (WGS) entry which is preliminary data.</text>
</comment>
<evidence type="ECO:0000313" key="2">
    <source>
        <dbReference type="EMBL" id="MEN5376460.1"/>
    </source>
</evidence>
<sequence>MNNRFSGNKKKKLFFMIPCGITLALLFVWGVQLLWNVLMPEIFGLKIISFWQAFGLLLLSKILFGGFRFKGRRGGMCHGHDFNNPSQQFSDEDRSRFKAEWKRRFSAACHDRNRNDDEIEKQ</sequence>
<evidence type="ECO:0000313" key="3">
    <source>
        <dbReference type="Proteomes" id="UP001409291"/>
    </source>
</evidence>
<dbReference type="RefSeq" id="WP_346580696.1">
    <property type="nucleotide sequence ID" value="NZ_JBDJLH010000001.1"/>
</dbReference>
<gene>
    <name evidence="2" type="ORF">ABE541_04215</name>
</gene>
<proteinExistence type="predicted"/>
<keyword evidence="1" id="KW-1133">Transmembrane helix</keyword>
<keyword evidence="1" id="KW-0472">Membrane</keyword>
<keyword evidence="3" id="KW-1185">Reference proteome</keyword>
<reference evidence="2 3" key="1">
    <citation type="submission" date="2024-04" db="EMBL/GenBank/DDBJ databases">
        <title>WGS of bacteria from Torrens River.</title>
        <authorList>
            <person name="Wyrsch E.R."/>
            <person name="Drigo B."/>
        </authorList>
    </citation>
    <scope>NUCLEOTIDE SEQUENCE [LARGE SCALE GENOMIC DNA]</scope>
    <source>
        <strain evidence="2 3">TWI391</strain>
    </source>
</reference>
<organism evidence="2 3">
    <name type="scientific">Sphingobacterium kitahiroshimense</name>
    <dbReference type="NCBI Taxonomy" id="470446"/>
    <lineage>
        <taxon>Bacteria</taxon>
        <taxon>Pseudomonadati</taxon>
        <taxon>Bacteroidota</taxon>
        <taxon>Sphingobacteriia</taxon>
        <taxon>Sphingobacteriales</taxon>
        <taxon>Sphingobacteriaceae</taxon>
        <taxon>Sphingobacterium</taxon>
    </lineage>
</organism>
<feature type="transmembrane region" description="Helical" evidence="1">
    <location>
        <begin position="12"/>
        <end position="35"/>
    </location>
</feature>
<feature type="transmembrane region" description="Helical" evidence="1">
    <location>
        <begin position="47"/>
        <end position="67"/>
    </location>
</feature>
<dbReference type="Proteomes" id="UP001409291">
    <property type="component" value="Unassembled WGS sequence"/>
</dbReference>
<dbReference type="EMBL" id="JBDJNQ010000001">
    <property type="protein sequence ID" value="MEN5376460.1"/>
    <property type="molecule type" value="Genomic_DNA"/>
</dbReference>
<evidence type="ECO:0000256" key="1">
    <source>
        <dbReference type="SAM" id="Phobius"/>
    </source>
</evidence>